<dbReference type="AlphaFoldDB" id="A0A6A7Y0J0"/>
<dbReference type="EMBL" id="VWNA01000001">
    <property type="protein sequence ID" value="MQT12126.1"/>
    <property type="molecule type" value="Genomic_DNA"/>
</dbReference>
<name>A0A6A7Y0J0_9HYPH</name>
<evidence type="ECO:0000259" key="1">
    <source>
        <dbReference type="Pfam" id="PF00144"/>
    </source>
</evidence>
<keyword evidence="2" id="KW-0378">Hydrolase</keyword>
<protein>
    <submittedName>
        <fullName evidence="2">Serine hydrolase</fullName>
    </submittedName>
</protein>
<reference evidence="2 3" key="1">
    <citation type="submission" date="2019-09" db="EMBL/GenBank/DDBJ databases">
        <title>Segnochrobactrum spirostomi gen. nov., sp. nov., isolated from the ciliate Spirostomum cf. yagiui and description of a novel family, Segnochrobactraceae fam. nov. within the order Rhizobiales of the class Alphaproteobacteria.</title>
        <authorList>
            <person name="Akter S."/>
            <person name="Shazib S.U.A."/>
            <person name="Shin M.K."/>
        </authorList>
    </citation>
    <scope>NUCLEOTIDE SEQUENCE [LARGE SCALE GENOMIC DNA]</scope>
    <source>
        <strain evidence="2 3">Sp-1</strain>
    </source>
</reference>
<gene>
    <name evidence="2" type="ORF">F0357_05490</name>
</gene>
<keyword evidence="3" id="KW-1185">Reference proteome</keyword>
<dbReference type="InterPro" id="IPR050789">
    <property type="entry name" value="Diverse_Enzym_Activities"/>
</dbReference>
<dbReference type="PANTHER" id="PTHR43283">
    <property type="entry name" value="BETA-LACTAMASE-RELATED"/>
    <property type="match status" value="1"/>
</dbReference>
<proteinExistence type="predicted"/>
<feature type="domain" description="Beta-lactamase-related" evidence="1">
    <location>
        <begin position="41"/>
        <end position="337"/>
    </location>
</feature>
<dbReference type="PANTHER" id="PTHR43283:SF7">
    <property type="entry name" value="BETA-LACTAMASE-RELATED DOMAIN-CONTAINING PROTEIN"/>
    <property type="match status" value="1"/>
</dbReference>
<dbReference type="SUPFAM" id="SSF56601">
    <property type="entry name" value="beta-lactamase/transpeptidase-like"/>
    <property type="match status" value="1"/>
</dbReference>
<sequence>MTAALIRPLPPVAPQEAGFAPDLAARFGAGIRSGLLHSLHAVVVVRAGRLVLEHYEEAADECWGRPLGRVSFGPDVLHDLRSVTKSVVSLLYGIALARGLVPPPDAPLLAAFPDYGDLAADPARAAWTVRHALTMTLGIEWDEERPYTDPLNSEIAMELADDRFRFVLSRPIVDAPGARWVYCGGASALIGALIARGTGRSLPDFAREVLFEPAGLGAFEWSCGTDGTPSAASGLRLTPHGLARLGALLAGGGSLAGRQIVPADWLAASFRPAVSTGDGLDYGLQWWLGEGPVGPDPGPGVARPGERWAAGFGNGGQRLFLLPSRELAVTIFSSRYNAFDAWITPTRIWREIVLANLLA</sequence>
<dbReference type="RefSeq" id="WP_153479439.1">
    <property type="nucleotide sequence ID" value="NZ_VWNA01000001.1"/>
</dbReference>
<evidence type="ECO:0000313" key="2">
    <source>
        <dbReference type="EMBL" id="MQT12126.1"/>
    </source>
</evidence>
<dbReference type="InterPro" id="IPR001466">
    <property type="entry name" value="Beta-lactam-related"/>
</dbReference>
<accession>A0A6A7Y0J0</accession>
<dbReference type="Pfam" id="PF00144">
    <property type="entry name" value="Beta-lactamase"/>
    <property type="match status" value="1"/>
</dbReference>
<dbReference type="GO" id="GO:0016787">
    <property type="term" value="F:hydrolase activity"/>
    <property type="evidence" value="ECO:0007669"/>
    <property type="project" value="UniProtKB-KW"/>
</dbReference>
<evidence type="ECO:0000313" key="3">
    <source>
        <dbReference type="Proteomes" id="UP000332515"/>
    </source>
</evidence>
<organism evidence="2 3">
    <name type="scientific">Segnochrobactrum spirostomi</name>
    <dbReference type="NCBI Taxonomy" id="2608987"/>
    <lineage>
        <taxon>Bacteria</taxon>
        <taxon>Pseudomonadati</taxon>
        <taxon>Pseudomonadota</taxon>
        <taxon>Alphaproteobacteria</taxon>
        <taxon>Hyphomicrobiales</taxon>
        <taxon>Segnochrobactraceae</taxon>
        <taxon>Segnochrobactrum</taxon>
    </lineage>
</organism>
<dbReference type="Proteomes" id="UP000332515">
    <property type="component" value="Unassembled WGS sequence"/>
</dbReference>
<dbReference type="InterPro" id="IPR012338">
    <property type="entry name" value="Beta-lactam/transpept-like"/>
</dbReference>
<comment type="caution">
    <text evidence="2">The sequence shown here is derived from an EMBL/GenBank/DDBJ whole genome shotgun (WGS) entry which is preliminary data.</text>
</comment>
<dbReference type="Gene3D" id="3.40.710.10">
    <property type="entry name" value="DD-peptidase/beta-lactamase superfamily"/>
    <property type="match status" value="1"/>
</dbReference>